<accession>A0A9W6Q168</accession>
<dbReference type="Proteomes" id="UP001165041">
    <property type="component" value="Unassembled WGS sequence"/>
</dbReference>
<dbReference type="EMBL" id="BSSA01000001">
    <property type="protein sequence ID" value="GLW68085.1"/>
    <property type="molecule type" value="Genomic_DNA"/>
</dbReference>
<proteinExistence type="predicted"/>
<evidence type="ECO:0000313" key="1">
    <source>
        <dbReference type="EMBL" id="GLW68085.1"/>
    </source>
</evidence>
<sequence length="89" mass="9426">MCAVCPSTPTPRTITWPRAQADDIGARLKVPSSFSVESSTTGVPKYRMLGVMVRWSADVARGTLLGVAVFMGSTVGRGHFDVRRSVAGG</sequence>
<name>A0A9W6Q168_9ACTN</name>
<gene>
    <name evidence="1" type="ORF">Kpho02_03840</name>
</gene>
<comment type="caution">
    <text evidence="1">The sequence shown here is derived from an EMBL/GenBank/DDBJ whole genome shotgun (WGS) entry which is preliminary data.</text>
</comment>
<reference evidence="1" key="1">
    <citation type="submission" date="2023-02" db="EMBL/GenBank/DDBJ databases">
        <title>Kitasatospora phosalacinea NBRC 14627.</title>
        <authorList>
            <person name="Ichikawa N."/>
            <person name="Sato H."/>
            <person name="Tonouchi N."/>
        </authorList>
    </citation>
    <scope>NUCLEOTIDE SEQUENCE</scope>
    <source>
        <strain evidence="1">NBRC 14627</strain>
    </source>
</reference>
<protein>
    <submittedName>
        <fullName evidence="1">Uncharacterized protein</fullName>
    </submittedName>
</protein>
<dbReference type="AlphaFoldDB" id="A0A9W6Q168"/>
<organism evidence="1 2">
    <name type="scientific">Kitasatospora phosalacinea</name>
    <dbReference type="NCBI Taxonomy" id="2065"/>
    <lineage>
        <taxon>Bacteria</taxon>
        <taxon>Bacillati</taxon>
        <taxon>Actinomycetota</taxon>
        <taxon>Actinomycetes</taxon>
        <taxon>Kitasatosporales</taxon>
        <taxon>Streptomycetaceae</taxon>
        <taxon>Kitasatospora</taxon>
    </lineage>
</organism>
<evidence type="ECO:0000313" key="2">
    <source>
        <dbReference type="Proteomes" id="UP001165041"/>
    </source>
</evidence>